<proteinExistence type="predicted"/>
<gene>
    <name evidence="2" type="ORF">BST27_18515</name>
</gene>
<feature type="domain" description="SnoaL-like" evidence="1">
    <location>
        <begin position="14"/>
        <end position="119"/>
    </location>
</feature>
<dbReference type="EMBL" id="MVHT01000054">
    <property type="protein sequence ID" value="ORB00258.1"/>
    <property type="molecule type" value="Genomic_DNA"/>
</dbReference>
<reference evidence="2 3" key="1">
    <citation type="submission" date="2017-02" db="EMBL/GenBank/DDBJ databases">
        <title>The new phylogeny of genus Mycobacterium.</title>
        <authorList>
            <person name="Tortoli E."/>
            <person name="Trovato A."/>
            <person name="Cirillo D.M."/>
        </authorList>
    </citation>
    <scope>NUCLEOTIDE SEQUENCE [LARGE SCALE GENOMIC DNA]</scope>
    <source>
        <strain evidence="2 3">DSM 44049</strain>
    </source>
</reference>
<dbReference type="OrthoDB" id="8451859at2"/>
<dbReference type="Gene3D" id="3.10.450.50">
    <property type="match status" value="1"/>
</dbReference>
<name>A0A1T3WD18_MYCIE</name>
<dbReference type="InterPro" id="IPR037401">
    <property type="entry name" value="SnoaL-like"/>
</dbReference>
<comment type="caution">
    <text evidence="2">The sequence shown here is derived from an EMBL/GenBank/DDBJ whole genome shotgun (WGS) entry which is preliminary data.</text>
</comment>
<dbReference type="AlphaFoldDB" id="A0A1T3WD18"/>
<organism evidence="2 3">
    <name type="scientific">Mycobacterium intermedium</name>
    <dbReference type="NCBI Taxonomy" id="28445"/>
    <lineage>
        <taxon>Bacteria</taxon>
        <taxon>Bacillati</taxon>
        <taxon>Actinomycetota</taxon>
        <taxon>Actinomycetes</taxon>
        <taxon>Mycobacteriales</taxon>
        <taxon>Mycobacteriaceae</taxon>
        <taxon>Mycobacterium</taxon>
        <taxon>Mycobacterium simiae complex</taxon>
    </lineage>
</organism>
<dbReference type="PANTHER" id="PTHR41252:SF1">
    <property type="entry name" value="BLR2505 PROTEIN"/>
    <property type="match status" value="1"/>
</dbReference>
<dbReference type="Pfam" id="PF12680">
    <property type="entry name" value="SnoaL_2"/>
    <property type="match status" value="1"/>
</dbReference>
<protein>
    <submittedName>
        <fullName evidence="2">Polyketide cyclase</fullName>
    </submittedName>
</protein>
<dbReference type="RefSeq" id="WP_079219573.1">
    <property type="nucleotide sequence ID" value="NZ_CBCRZH010000050.1"/>
</dbReference>
<keyword evidence="3" id="KW-1185">Reference proteome</keyword>
<dbReference type="InterPro" id="IPR032710">
    <property type="entry name" value="NTF2-like_dom_sf"/>
</dbReference>
<evidence type="ECO:0000313" key="3">
    <source>
        <dbReference type="Proteomes" id="UP000192739"/>
    </source>
</evidence>
<accession>A0A1T3WD18</accession>
<dbReference type="Proteomes" id="UP000192739">
    <property type="component" value="Unassembled WGS sequence"/>
</dbReference>
<dbReference type="SUPFAM" id="SSF54427">
    <property type="entry name" value="NTF2-like"/>
    <property type="match status" value="1"/>
</dbReference>
<sequence>MTSSVVSRNIEATRAIYAAVPAGDVDTVLKHLDPEVRITYYGTEQIPYAGDYRGVEQALTFLATVGQTVEVLEMEPWKFIAQGDDLATWGRQRFRRLATGHEWESEFAHIISLRDGRWLYFRDFANSALALAAFTR</sequence>
<dbReference type="PANTHER" id="PTHR41252">
    <property type="entry name" value="BLR2505 PROTEIN"/>
    <property type="match status" value="1"/>
</dbReference>
<evidence type="ECO:0000259" key="1">
    <source>
        <dbReference type="Pfam" id="PF12680"/>
    </source>
</evidence>
<evidence type="ECO:0000313" key="2">
    <source>
        <dbReference type="EMBL" id="ORB00258.1"/>
    </source>
</evidence>